<protein>
    <submittedName>
        <fullName evidence="1">MaoC family dehydratase</fullName>
    </submittedName>
</protein>
<keyword evidence="2" id="KW-1185">Reference proteome</keyword>
<proteinExistence type="predicted"/>
<comment type="caution">
    <text evidence="1">The sequence shown here is derived from an EMBL/GenBank/DDBJ whole genome shotgun (WGS) entry which is preliminary data.</text>
</comment>
<organism evidence="1 2">
    <name type="scientific">Taklimakanibacter albus</name>
    <dbReference type="NCBI Taxonomy" id="2800327"/>
    <lineage>
        <taxon>Bacteria</taxon>
        <taxon>Pseudomonadati</taxon>
        <taxon>Pseudomonadota</taxon>
        <taxon>Alphaproteobacteria</taxon>
        <taxon>Hyphomicrobiales</taxon>
        <taxon>Aestuariivirgaceae</taxon>
        <taxon>Taklimakanibacter</taxon>
    </lineage>
</organism>
<gene>
    <name evidence="1" type="ORF">JHL16_05650</name>
</gene>
<sequence length="147" mass="16320">MTILYFFEDIGIGDVIETTSLTITTDHIDRFADLTGDRFEIHMSEEGAAQHGFPKRVAHGLLILSLVDGLKNQADAQFAAVASLGWEWKFSAPVLPGDVIKARMTVTGKRETKRPDRGILTIQFDVMNQDTKTVQSGVNTLMVRRKA</sequence>
<dbReference type="Proteomes" id="UP000616151">
    <property type="component" value="Unassembled WGS sequence"/>
</dbReference>
<evidence type="ECO:0000313" key="2">
    <source>
        <dbReference type="Proteomes" id="UP000616151"/>
    </source>
</evidence>
<dbReference type="EMBL" id="JAENHL010000006">
    <property type="protein sequence ID" value="MBK1865827.1"/>
    <property type="molecule type" value="Genomic_DNA"/>
</dbReference>
<evidence type="ECO:0000313" key="1">
    <source>
        <dbReference type="EMBL" id="MBK1865827.1"/>
    </source>
</evidence>
<name>A0ACC5QZK6_9HYPH</name>
<accession>A0ACC5QZK6</accession>
<reference evidence="1" key="1">
    <citation type="submission" date="2021-01" db="EMBL/GenBank/DDBJ databases">
        <authorList>
            <person name="Sun Q."/>
        </authorList>
    </citation>
    <scope>NUCLEOTIDE SEQUENCE</scope>
    <source>
        <strain evidence="1">YIM B02566</strain>
    </source>
</reference>